<organism evidence="5 6">
    <name type="scientific">Arenibacter arenosicollis</name>
    <dbReference type="NCBI Taxonomy" id="2762274"/>
    <lineage>
        <taxon>Bacteria</taxon>
        <taxon>Pseudomonadati</taxon>
        <taxon>Bacteroidota</taxon>
        <taxon>Flavobacteriia</taxon>
        <taxon>Flavobacteriales</taxon>
        <taxon>Flavobacteriaceae</taxon>
        <taxon>Arenibacter</taxon>
    </lineage>
</organism>
<gene>
    <name evidence="5" type="ORF">H4O18_02075</name>
</gene>
<keyword evidence="2" id="KW-0547">Nucleotide-binding</keyword>
<dbReference type="Gene3D" id="3.40.50.300">
    <property type="entry name" value="P-loop containing nucleotide triphosphate hydrolases"/>
    <property type="match status" value="1"/>
</dbReference>
<evidence type="ECO:0000256" key="2">
    <source>
        <dbReference type="ARBA" id="ARBA00022741"/>
    </source>
</evidence>
<dbReference type="Pfam" id="PF00005">
    <property type="entry name" value="ABC_tran"/>
    <property type="match status" value="1"/>
</dbReference>
<dbReference type="PROSITE" id="PS00211">
    <property type="entry name" value="ABC_TRANSPORTER_1"/>
    <property type="match status" value="1"/>
</dbReference>
<dbReference type="SMART" id="SM00382">
    <property type="entry name" value="AAA"/>
    <property type="match status" value="1"/>
</dbReference>
<evidence type="ECO:0000256" key="3">
    <source>
        <dbReference type="ARBA" id="ARBA00022840"/>
    </source>
</evidence>
<dbReference type="PROSITE" id="PS50893">
    <property type="entry name" value="ABC_TRANSPORTER_2"/>
    <property type="match status" value="1"/>
</dbReference>
<protein>
    <submittedName>
        <fullName evidence="5">ABC transporter ATP-binding protein</fullName>
    </submittedName>
</protein>
<dbReference type="InterPro" id="IPR050093">
    <property type="entry name" value="ABC_SmlMolc_Importer"/>
</dbReference>
<sequence>MLQVNSLSFAYDKIPVLTDINFKVAKGEHISIVGESGCGKSTLLKIIYGLLQPNQGDIFWGEKQVLGPDFNLVPGESYMKYLSQDFDLMPFTTVAENVSQFLSVFYPEELKARTAELLEMIDMVPFAKVKVKNLSGGQQQRVALARVLAQKPELLLLDEPFGHIDNFRKNQLRRNLFGYLKKEKISCITATHDYQDILPYANRIIVLKDQEIMVDANTKDLYNNPKNIYTATLFGEANHIPINIIKSYGDVERKIIVYAHEFRISNKSGIPTTVEKCYFMGSHFLIEGLSGENRIRFNSDESIPEGKQVFLNIALETINQRLKP</sequence>
<keyword evidence="6" id="KW-1185">Reference proteome</keyword>
<reference evidence="5 6" key="1">
    <citation type="submission" date="2020-08" db="EMBL/GenBank/DDBJ databases">
        <title>Arenibacter gaetbuli sp. nov., isolated from a sand dune.</title>
        <authorList>
            <person name="Park S."/>
            <person name="Yoon J.-H."/>
        </authorList>
    </citation>
    <scope>NUCLEOTIDE SEQUENCE [LARGE SCALE GENOMIC DNA]</scope>
    <source>
        <strain evidence="5 6">BSSL-BM3</strain>
    </source>
</reference>
<keyword evidence="1" id="KW-0813">Transport</keyword>
<dbReference type="Proteomes" id="UP000618952">
    <property type="component" value="Unassembled WGS sequence"/>
</dbReference>
<dbReference type="RefSeq" id="WP_187581440.1">
    <property type="nucleotide sequence ID" value="NZ_JACLHY010000001.1"/>
</dbReference>
<keyword evidence="3 5" id="KW-0067">ATP-binding</keyword>
<evidence type="ECO:0000313" key="5">
    <source>
        <dbReference type="EMBL" id="MBC8766770.1"/>
    </source>
</evidence>
<accession>A0ABR7QII4</accession>
<dbReference type="InterPro" id="IPR003439">
    <property type="entry name" value="ABC_transporter-like_ATP-bd"/>
</dbReference>
<feature type="domain" description="ABC transporter" evidence="4">
    <location>
        <begin position="2"/>
        <end position="234"/>
    </location>
</feature>
<dbReference type="SUPFAM" id="SSF52540">
    <property type="entry name" value="P-loop containing nucleoside triphosphate hydrolases"/>
    <property type="match status" value="1"/>
</dbReference>
<dbReference type="InterPro" id="IPR017871">
    <property type="entry name" value="ABC_transporter-like_CS"/>
</dbReference>
<dbReference type="InterPro" id="IPR027417">
    <property type="entry name" value="P-loop_NTPase"/>
</dbReference>
<evidence type="ECO:0000259" key="4">
    <source>
        <dbReference type="PROSITE" id="PS50893"/>
    </source>
</evidence>
<evidence type="ECO:0000256" key="1">
    <source>
        <dbReference type="ARBA" id="ARBA00022448"/>
    </source>
</evidence>
<evidence type="ECO:0000313" key="6">
    <source>
        <dbReference type="Proteomes" id="UP000618952"/>
    </source>
</evidence>
<dbReference type="PANTHER" id="PTHR42781:SF4">
    <property type="entry name" value="SPERMIDINE_PUTRESCINE IMPORT ATP-BINDING PROTEIN POTA"/>
    <property type="match status" value="1"/>
</dbReference>
<dbReference type="EMBL" id="JACLHY010000001">
    <property type="protein sequence ID" value="MBC8766770.1"/>
    <property type="molecule type" value="Genomic_DNA"/>
</dbReference>
<dbReference type="GO" id="GO:0005524">
    <property type="term" value="F:ATP binding"/>
    <property type="evidence" value="ECO:0007669"/>
    <property type="project" value="UniProtKB-KW"/>
</dbReference>
<name>A0ABR7QII4_9FLAO</name>
<dbReference type="PANTHER" id="PTHR42781">
    <property type="entry name" value="SPERMIDINE/PUTRESCINE IMPORT ATP-BINDING PROTEIN POTA"/>
    <property type="match status" value="1"/>
</dbReference>
<proteinExistence type="predicted"/>
<comment type="caution">
    <text evidence="5">The sequence shown here is derived from an EMBL/GenBank/DDBJ whole genome shotgun (WGS) entry which is preliminary data.</text>
</comment>
<dbReference type="InterPro" id="IPR003593">
    <property type="entry name" value="AAA+_ATPase"/>
</dbReference>